<evidence type="ECO:0000313" key="2">
    <source>
        <dbReference type="EMBL" id="MCU4750906.1"/>
    </source>
</evidence>
<organism evidence="2 3">
    <name type="scientific">Natronosalvus hydrolyticus</name>
    <dbReference type="NCBI Taxonomy" id="2979988"/>
    <lineage>
        <taxon>Archaea</taxon>
        <taxon>Methanobacteriati</taxon>
        <taxon>Methanobacteriota</taxon>
        <taxon>Stenosarchaea group</taxon>
        <taxon>Halobacteria</taxon>
        <taxon>Halobacteriales</taxon>
        <taxon>Natrialbaceae</taxon>
        <taxon>Natronosalvus</taxon>
    </lineage>
</organism>
<comment type="caution">
    <text evidence="2">The sequence shown here is derived from an EMBL/GenBank/DDBJ whole genome shotgun (WGS) entry which is preliminary data.</text>
</comment>
<evidence type="ECO:0000256" key="1">
    <source>
        <dbReference type="SAM" id="Phobius"/>
    </source>
</evidence>
<feature type="transmembrane region" description="Helical" evidence="1">
    <location>
        <begin position="67"/>
        <end position="91"/>
    </location>
</feature>
<feature type="transmembrane region" description="Helical" evidence="1">
    <location>
        <begin position="12"/>
        <end position="29"/>
    </location>
</feature>
<sequence>MGHVTGHIELVIAKLIVVAIGSLIAYQAYRSYRRQNGPPMLFVSIGFLFISIGAVIEGILYEFDVLSIYQASAIQTGIVAIGMLFVLYSLYGGSMRNEITIRESE</sequence>
<dbReference type="AlphaFoldDB" id="A0AAP2Z5C9"/>
<keyword evidence="1" id="KW-0812">Transmembrane</keyword>
<dbReference type="RefSeq" id="WP_342806133.1">
    <property type="nucleotide sequence ID" value="NZ_JAOPJZ010000001.1"/>
</dbReference>
<dbReference type="Proteomes" id="UP001321047">
    <property type="component" value="Unassembled WGS sequence"/>
</dbReference>
<dbReference type="InterPro" id="IPR055943">
    <property type="entry name" value="DUF7521"/>
</dbReference>
<evidence type="ECO:0000313" key="3">
    <source>
        <dbReference type="Proteomes" id="UP001321047"/>
    </source>
</evidence>
<protein>
    <submittedName>
        <fullName evidence="2">Uncharacterized protein</fullName>
    </submittedName>
</protein>
<name>A0AAP2Z5C9_9EURY</name>
<dbReference type="EMBL" id="JAOPJZ010000001">
    <property type="protein sequence ID" value="MCU4750906.1"/>
    <property type="molecule type" value="Genomic_DNA"/>
</dbReference>
<feature type="transmembrane region" description="Helical" evidence="1">
    <location>
        <begin position="41"/>
        <end position="61"/>
    </location>
</feature>
<keyword evidence="3" id="KW-1185">Reference proteome</keyword>
<proteinExistence type="predicted"/>
<keyword evidence="1" id="KW-1133">Transmembrane helix</keyword>
<reference evidence="2 3" key="1">
    <citation type="submission" date="2022-09" db="EMBL/GenBank/DDBJ databases">
        <title>Enrichment on poylsaccharides allowed isolation of novel metabolic and taxonomic groups of Haloarchaea.</title>
        <authorList>
            <person name="Sorokin D.Y."/>
            <person name="Elcheninov A.G."/>
            <person name="Khizhniak T.V."/>
            <person name="Kolganova T.V."/>
            <person name="Kublanov I.V."/>
        </authorList>
    </citation>
    <scope>NUCLEOTIDE SEQUENCE [LARGE SCALE GENOMIC DNA]</scope>
    <source>
        <strain evidence="2 3">AArc-curdl1</strain>
    </source>
</reference>
<keyword evidence="1" id="KW-0472">Membrane</keyword>
<dbReference type="Pfam" id="PF24365">
    <property type="entry name" value="DUF7521"/>
    <property type="match status" value="1"/>
</dbReference>
<accession>A0AAP2Z5C9</accession>
<gene>
    <name evidence="2" type="ORF">OB919_02735</name>
</gene>